<dbReference type="Gene3D" id="3.40.50.150">
    <property type="entry name" value="Vaccinia Virus protein VP39"/>
    <property type="match status" value="1"/>
</dbReference>
<dbReference type="VEuPathDB" id="TriTrypDB:LdCL_230024500"/>
<evidence type="ECO:0000256" key="4">
    <source>
        <dbReference type="ARBA" id="ARBA00022691"/>
    </source>
</evidence>
<dbReference type="KEGG" id="ldo:LDBPK_231740"/>
<dbReference type="PANTHER" id="PTHR13610">
    <property type="entry name" value="METHYLTRANSFERASE DOMAIN-CONTAINING PROTEIN"/>
    <property type="match status" value="1"/>
</dbReference>
<reference evidence="13" key="7">
    <citation type="submission" date="2019-02" db="EMBL/GenBank/DDBJ databases">
        <title>FDA dAtabase for Regulatory Grade micrObial Sequences (FDA-ARGOS): Supporting development and validation of Infectious Disease Dx tests.</title>
        <authorList>
            <person name="Duncan R."/>
            <person name="Fisher C."/>
            <person name="Tallon L."/>
            <person name="Sadzewicz L."/>
            <person name="Sengamalay N."/>
            <person name="Ott S."/>
            <person name="Godinez A."/>
            <person name="Nagaraj S."/>
            <person name="Vavikolanu K."/>
            <person name="Vyas G."/>
            <person name="Nadendla S."/>
            <person name="Aluvathingal J."/>
            <person name="Sichtig H."/>
        </authorList>
    </citation>
    <scope>NUCLEOTIDE SEQUENCE [LARGE SCALE GENOMIC DNA]</scope>
    <source>
        <strain evidence="13">FDAARGOS_360</strain>
    </source>
</reference>
<name>A0A3S7WXY7_LEIDO</name>
<dbReference type="VEuPathDB" id="TriTrypDB:LdBPK_231740.1"/>
<evidence type="ECO:0000313" key="7">
    <source>
        <dbReference type="EMBL" id="CBZ34364.1"/>
    </source>
</evidence>
<dbReference type="AlphaFoldDB" id="A0A3S7WXY7"/>
<keyword evidence="11" id="KW-1185">Reference proteome</keyword>
<dbReference type="RefSeq" id="XP_003861066.1">
    <property type="nucleotide sequence ID" value="XM_003861018.1"/>
</dbReference>
<proteinExistence type="inferred from homology"/>
<evidence type="ECO:0000313" key="11">
    <source>
        <dbReference type="Proteomes" id="UP000274082"/>
    </source>
</evidence>
<reference evidence="8" key="5">
    <citation type="submission" date="2019-02" db="EMBL/GenBank/DDBJ databases">
        <title>FDA dAtabase for Regulatory Grade micrObial Sequences (FDA-ARGOS): Supporting development and validation of Infectious Disease Dx tests.</title>
        <authorList>
            <person name="Duncan R."/>
            <person name="Fisher C."/>
            <person name="Tallon L.J."/>
            <person name="Sadzewicz L."/>
            <person name="Sengamalay N."/>
            <person name="Ott S."/>
            <person name="Godinez A."/>
            <person name="Nagaraj S."/>
            <person name="Nadendla S."/>
            <person name="Sichtig H."/>
        </authorList>
    </citation>
    <scope>NUCLEOTIDE SEQUENCE</scope>
    <source>
        <strain evidence="9">FDAARGOS_360</strain>
        <strain evidence="8">FDAARGOS_361</strain>
    </source>
</reference>
<reference evidence="5 11" key="4">
    <citation type="journal article" date="2018" name="Sci. Rep.">
        <title>A complete Leishmania donovani reference genome identifies novel genetic variations associated with virulence.</title>
        <authorList>
            <person name="Lypaczewski P."/>
            <person name="Hoshizaki J."/>
            <person name="Zhang W.-W."/>
            <person name="McCall L.-I."/>
            <person name="Torcivia-Rodriguez J."/>
            <person name="Simonyan V."/>
            <person name="Kaur A."/>
            <person name="Dewar K."/>
            <person name="Matlashewski G."/>
        </authorList>
    </citation>
    <scope>NUCLEOTIDE SEQUENCE [LARGE SCALE GENOMIC DNA]</scope>
    <source>
        <strain evidence="5 11">LdCL</strain>
    </source>
</reference>
<evidence type="ECO:0000313" key="5">
    <source>
        <dbReference type="EMBL" id="AYU79057.1"/>
    </source>
</evidence>
<reference evidence="10" key="3">
    <citation type="submission" date="2011-02" db="EMBL/GenBank/DDBJ databases">
        <title>Whole genome sequencing of Leishmania donovani clinical lines reveals dynamic variation related to drug resistance.</title>
        <authorList>
            <person name="Downing T."/>
            <person name="Imamura H."/>
            <person name="Sanders M."/>
            <person name="Decuypere S."/>
            <person name="Hertz-Fowler C."/>
            <person name="Clark T.G."/>
            <person name="Rijal S."/>
            <person name="Sundar S."/>
            <person name="Quail M.A."/>
            <person name="De Doncker S."/>
            <person name="Maes I."/>
            <person name="Vanaerschot M."/>
            <person name="Stark O."/>
            <person name="Schonian G."/>
            <person name="Dujardin J.C."/>
            <person name="Berriman M."/>
        </authorList>
    </citation>
    <scope>NUCLEOTIDE SEQUENCE [LARGE SCALE GENOMIC DNA]</scope>
    <source>
        <strain evidence="10">BPK282A1</strain>
    </source>
</reference>
<reference evidence="6" key="8">
    <citation type="submission" date="2020-06" db="EMBL/GenBank/DDBJ databases">
        <authorList>
            <person name="Camacho E."/>
            <person name="Gonzalez-de la Fuente S."/>
            <person name="Rastrojo A."/>
            <person name="Peiro-Pastor R."/>
            <person name="Solana JC."/>
            <person name="Tabera L."/>
            <person name="Gamarro F."/>
            <person name="Carrasco-Ramiro F."/>
            <person name="Requena JM."/>
            <person name="Aguado B."/>
        </authorList>
    </citation>
    <scope>NUCLEOTIDE SEQUENCE</scope>
</reference>
<evidence type="ECO:0000313" key="12">
    <source>
        <dbReference type="Proteomes" id="UP000318447"/>
    </source>
</evidence>
<dbReference type="OrthoDB" id="272302at2759"/>
<dbReference type="Proteomes" id="UP000274082">
    <property type="component" value="Chromosome 23"/>
</dbReference>
<evidence type="ECO:0000313" key="8">
    <source>
        <dbReference type="EMBL" id="TPP50193.1"/>
    </source>
</evidence>
<accession>A0A3S7WXY7</accession>
<dbReference type="Proteomes" id="UP000601710">
    <property type="component" value="Chromosome 23"/>
</dbReference>
<dbReference type="EMBL" id="RHLC01000022">
    <property type="protein sequence ID" value="TPP50193.1"/>
    <property type="molecule type" value="Genomic_DNA"/>
</dbReference>
<dbReference type="Proteomes" id="UP000318447">
    <property type="component" value="Unassembled WGS sequence"/>
</dbReference>
<keyword evidence="2" id="KW-0489">Methyltransferase</keyword>
<dbReference type="GeneID" id="13390504"/>
<dbReference type="EMBL" id="FR799610">
    <property type="protein sequence ID" value="CBZ34364.1"/>
    <property type="molecule type" value="Genomic_DNA"/>
</dbReference>
<dbReference type="OMA" id="YVLYMYL"/>
<gene>
    <name evidence="9" type="ORF">CGC20_17765</name>
    <name evidence="8" type="ORF">CGC21_16880</name>
    <name evidence="7" type="ORF">LDBPK_231740</name>
    <name evidence="5" type="ORF">LdCL_230024500</name>
    <name evidence="6" type="ORF">LDHU3_23.2310</name>
</gene>
<evidence type="ECO:0000256" key="1">
    <source>
        <dbReference type="ARBA" id="ARBA00010633"/>
    </source>
</evidence>
<dbReference type="GO" id="GO:1905706">
    <property type="term" value="P:regulation of mitochondrial ATP synthesis coupled proton transport"/>
    <property type="evidence" value="ECO:0007669"/>
    <property type="project" value="TreeGrafter"/>
</dbReference>
<reference evidence="12" key="6">
    <citation type="submission" date="2019-02" db="EMBL/GenBank/DDBJ databases">
        <title>FDA dAtabase for Regulatory Grade micrObial Sequences (FDA-ARGOS): Supporting development and validation of Infectious Disease Dx tests.</title>
        <authorList>
            <person name="Duncan R."/>
            <person name="Fisher C."/>
            <person name="Tallon L."/>
            <person name="Sadzewicz L."/>
            <person name="Sengamalay N."/>
            <person name="Ott S."/>
            <person name="Godinez A."/>
            <person name="Nagaraj S."/>
            <person name="Vavikolanu K."/>
            <person name="Nadendla S."/>
            <person name="Aluvathingal J."/>
            <person name="Sichtig H."/>
        </authorList>
    </citation>
    <scope>NUCLEOTIDE SEQUENCE [LARGE SCALE GENOMIC DNA]</scope>
    <source>
        <strain evidence="12">FDAARGOS_361</strain>
    </source>
</reference>
<dbReference type="PANTHER" id="PTHR13610:SF11">
    <property type="entry name" value="METHYLTRANSFERASE DOMAIN-CONTAINING PROTEIN"/>
    <property type="match status" value="1"/>
</dbReference>
<keyword evidence="4" id="KW-0949">S-adenosyl-L-methionine</keyword>
<evidence type="ECO:0000313" key="6">
    <source>
        <dbReference type="EMBL" id="CAC5430306.1"/>
    </source>
</evidence>
<organism evidence="5 11">
    <name type="scientific">Leishmania donovani</name>
    <dbReference type="NCBI Taxonomy" id="5661"/>
    <lineage>
        <taxon>Eukaryota</taxon>
        <taxon>Discoba</taxon>
        <taxon>Euglenozoa</taxon>
        <taxon>Kinetoplastea</taxon>
        <taxon>Metakinetoplastina</taxon>
        <taxon>Trypanosomatida</taxon>
        <taxon>Trypanosomatidae</taxon>
        <taxon>Leishmaniinae</taxon>
        <taxon>Leishmania</taxon>
    </lineage>
</organism>
<dbReference type="InterPro" id="IPR029063">
    <property type="entry name" value="SAM-dependent_MTases_sf"/>
</dbReference>
<dbReference type="SUPFAM" id="SSF53335">
    <property type="entry name" value="S-adenosyl-L-methionine-dependent methyltransferases"/>
    <property type="match status" value="1"/>
</dbReference>
<dbReference type="GO" id="GO:0016279">
    <property type="term" value="F:protein-lysine N-methyltransferase activity"/>
    <property type="evidence" value="ECO:0007669"/>
    <property type="project" value="InterPro"/>
</dbReference>
<accession>E9BGI8</accession>
<dbReference type="GO" id="GO:0032259">
    <property type="term" value="P:methylation"/>
    <property type="evidence" value="ECO:0007669"/>
    <property type="project" value="UniProtKB-KW"/>
</dbReference>
<evidence type="ECO:0000313" key="13">
    <source>
        <dbReference type="Proteomes" id="UP000318821"/>
    </source>
</evidence>
<comment type="similarity">
    <text evidence="1">Belongs to the ANT/ATPSC lysine N-methyltransferase family.</text>
</comment>
<sequence length="239" mass="25777">MADLPFQWDDGNCISPFVASSEADTEAFAAWLTERYLSPIVQHITASSRGCADQLCAVFQPREMRLTDLGCGDATAALSLVQHLRKGWCNLQGATDDAPSPDSAASLRIILTGIDLDDTLLDTAAANTSAFAAAAVSPLSSLVSIETHLLSQDIRTLDLNVCFPRCVQGGAASFCAPTRPPHVLYMYLLPDALALLREKLVAIMERGWVVASNRWPIPGLEAFLRDRAGHVHIYLNAAL</sequence>
<evidence type="ECO:0000313" key="10">
    <source>
        <dbReference type="Proteomes" id="UP000008980"/>
    </source>
</evidence>
<dbReference type="EMBL" id="CP029522">
    <property type="protein sequence ID" value="AYU79057.1"/>
    <property type="molecule type" value="Genomic_DNA"/>
</dbReference>
<evidence type="ECO:0000256" key="2">
    <source>
        <dbReference type="ARBA" id="ARBA00022603"/>
    </source>
</evidence>
<evidence type="ECO:0000313" key="9">
    <source>
        <dbReference type="EMBL" id="TPP51261.1"/>
    </source>
</evidence>
<dbReference type="EMBL" id="RHLD01000023">
    <property type="protein sequence ID" value="TPP51261.1"/>
    <property type="molecule type" value="Genomic_DNA"/>
</dbReference>
<protein>
    <submittedName>
        <fullName evidence="6">Hypothetical_protein_conserved</fullName>
    </submittedName>
</protein>
<dbReference type="EMBL" id="LR812643">
    <property type="protein sequence ID" value="CAC5430306.1"/>
    <property type="molecule type" value="Genomic_DNA"/>
</dbReference>
<evidence type="ECO:0000256" key="3">
    <source>
        <dbReference type="ARBA" id="ARBA00022679"/>
    </source>
</evidence>
<reference evidence="7" key="2">
    <citation type="submission" date="2011-01" db="EMBL/GenBank/DDBJ databases">
        <authorList>
            <person name="Zhao B.P."/>
            <person name="Ren Z.A."/>
            <person name="Li C.D."/>
        </authorList>
    </citation>
    <scope>NUCLEOTIDE SEQUENCE</scope>
    <source>
        <strain evidence="7">BPK282A1</strain>
    </source>
</reference>
<dbReference type="Proteomes" id="UP000008980">
    <property type="component" value="Chromosome 23"/>
</dbReference>
<keyword evidence="3" id="KW-0808">Transferase</keyword>
<dbReference type="InterPro" id="IPR026170">
    <property type="entry name" value="FAM173A/B"/>
</dbReference>
<reference evidence="7 10" key="1">
    <citation type="journal article" date="2011" name="Genome Res.">
        <title>Whole genome sequencing of multiple Leishmania donovani clinical isolates provides insights into population structure and mechanisms of drug resistance.</title>
        <authorList>
            <person name="Downing T."/>
            <person name="Imamura H."/>
            <person name="Decuypere S."/>
            <person name="Clark T.G."/>
            <person name="Coombs G.H."/>
            <person name="Cotton J.A."/>
            <person name="Hilley J.D."/>
            <person name="de Doncker S."/>
            <person name="Maes I."/>
            <person name="Mottram J.C."/>
            <person name="Quail M.A."/>
            <person name="Rijal S."/>
            <person name="Sanders M."/>
            <person name="Schonian G."/>
            <person name="Stark O."/>
            <person name="Sundar S."/>
            <person name="Vanaerschot M."/>
            <person name="Hertz-Fowler C."/>
            <person name="Dujardin J.C."/>
            <person name="Berriman M."/>
        </authorList>
    </citation>
    <scope>NUCLEOTIDE SEQUENCE [LARGE SCALE GENOMIC DNA]</scope>
    <source>
        <strain evidence="7 10">BPK282A1</strain>
    </source>
</reference>
<dbReference type="GO" id="GO:0005739">
    <property type="term" value="C:mitochondrion"/>
    <property type="evidence" value="ECO:0007669"/>
    <property type="project" value="TreeGrafter"/>
</dbReference>
<dbReference type="VEuPathDB" id="TriTrypDB:LDHU3_23.2310"/>
<dbReference type="Proteomes" id="UP000318821">
    <property type="component" value="Unassembled WGS sequence"/>
</dbReference>